<dbReference type="Proteomes" id="UP000277498">
    <property type="component" value="Unassembled WGS sequence"/>
</dbReference>
<dbReference type="PROSITE" id="PS51257">
    <property type="entry name" value="PROKAR_LIPOPROTEIN"/>
    <property type="match status" value="1"/>
</dbReference>
<reference evidence="2 3" key="1">
    <citation type="submission" date="2018-11" db="EMBL/GenBank/DDBJ databases">
        <authorList>
            <person name="Criscuolo A."/>
        </authorList>
    </citation>
    <scope>NUCLEOTIDE SEQUENCE [LARGE SCALE GENOMIC DNA]</scope>
    <source>
        <strain evidence="2">ACIP111625</strain>
    </source>
</reference>
<feature type="region of interest" description="Disordered" evidence="1">
    <location>
        <begin position="187"/>
        <end position="209"/>
    </location>
</feature>
<dbReference type="RefSeq" id="WP_124085535.1">
    <property type="nucleotide sequence ID" value="NZ_UXAW01000048.1"/>
</dbReference>
<keyword evidence="3" id="KW-1185">Reference proteome</keyword>
<sequence length="209" mass="22395">MLRVIAAVSVALTLAGCGGESLWASDEEVARAVYVAPPPPSVTLFTVINGRTGAGAHTGLLINASQRVLFDPAGTWTHPAAPERNDVHFGMTDRVVNFYRDYHARDTADEHFYIIEHTLVLSPGTAELLMQRAMSNGAVAKANCANSISAILRDVPGFESLPQTYFPKKLGAAFGALPGVTERIVTEENDNPGEGHGVVMVDKKGRRIN</sequence>
<evidence type="ECO:0008006" key="4">
    <source>
        <dbReference type="Google" id="ProtNLM"/>
    </source>
</evidence>
<evidence type="ECO:0000256" key="1">
    <source>
        <dbReference type="SAM" id="MobiDB-lite"/>
    </source>
</evidence>
<accession>A0A3P5WPC7</accession>
<evidence type="ECO:0000313" key="3">
    <source>
        <dbReference type="Proteomes" id="UP000277498"/>
    </source>
</evidence>
<evidence type="ECO:0000313" key="2">
    <source>
        <dbReference type="EMBL" id="VDC23618.1"/>
    </source>
</evidence>
<name>A0A3P5WPC7_9RHOB</name>
<protein>
    <recommendedName>
        <fullName evidence="4">Lipoprotein</fullName>
    </recommendedName>
</protein>
<dbReference type="OrthoDB" id="7666390at2"/>
<dbReference type="AlphaFoldDB" id="A0A3P5WPC7"/>
<dbReference type="EMBL" id="UXAW01000048">
    <property type="protein sequence ID" value="VDC23618.1"/>
    <property type="molecule type" value="Genomic_DNA"/>
</dbReference>
<organism evidence="2 3">
    <name type="scientific">Pseudogemmobacter humi</name>
    <dbReference type="NCBI Taxonomy" id="2483812"/>
    <lineage>
        <taxon>Bacteria</taxon>
        <taxon>Pseudomonadati</taxon>
        <taxon>Pseudomonadota</taxon>
        <taxon>Alphaproteobacteria</taxon>
        <taxon>Rhodobacterales</taxon>
        <taxon>Paracoccaceae</taxon>
        <taxon>Pseudogemmobacter</taxon>
    </lineage>
</organism>
<gene>
    <name evidence="2" type="ORF">XINFAN_01125</name>
</gene>
<proteinExistence type="predicted"/>